<organism evidence="3 4">
    <name type="scientific">Phytophthora aleatoria</name>
    <dbReference type="NCBI Taxonomy" id="2496075"/>
    <lineage>
        <taxon>Eukaryota</taxon>
        <taxon>Sar</taxon>
        <taxon>Stramenopiles</taxon>
        <taxon>Oomycota</taxon>
        <taxon>Peronosporomycetes</taxon>
        <taxon>Peronosporales</taxon>
        <taxon>Peronosporaceae</taxon>
        <taxon>Phytophthora</taxon>
    </lineage>
</organism>
<dbReference type="Proteomes" id="UP000709295">
    <property type="component" value="Unassembled WGS sequence"/>
</dbReference>
<protein>
    <submittedName>
        <fullName evidence="3">Uncharacterized protein</fullName>
    </submittedName>
</protein>
<feature type="coiled-coil region" evidence="1">
    <location>
        <begin position="466"/>
        <end position="509"/>
    </location>
</feature>
<sequence>MGEESSRPSCDSDESTASTWQERVHQGLKSDDVRLRLRTYSILATKCSESKEMQKQVGQFFGGRGDEVAPRCATSSLLTIVFDDLQSTDRTLRIAAARVLCLMTYENLTNQQLIIRSQEDGDDEQVGVTAGWVHVFSVPQLLRDRYEAQCEERGVFTTPRGLIEFVSNLIKDNYASIYSRIGRYYAEGCREFLPLCWFHALVNDSSETIDAIDVPDPIENVLGFYLVPRQMQFPEQDDYFLHDMLASIRTKAELSRLQQVHAAFQQVAFQATEANAKALKTVLEGIYNSFGDEEEATSVNQQSSNILHWLDAFPTRMITWNELLSWCCTDMNADEMLKRFVLVVDKNLPVFDEFDQQVTLLPSPNQTEVILKSQEIAIPSVASPAPEEEAVPPAVIMAQYLALDKEQRFKLHERYCVNQVIVEQEVLRFGFRSLWKVFAGVDGRVTKLENAVAAQKSDSQRQQRHLEAIAQTLNAMSEQLRLYQEEVTNQQVEARLQHLEYQLHDQLAKNGTAGVDDNALSKVCITKIERRLGLLEEEMGHIVTAIDHKADTEAVLAQGRSLEEAVRKRCKKEAFDQEVLALQERLQQQRQELERQLPDFRAAQETHFHTEMENWSAKIQEIAHEKVRAVFDQEIQKQGEVLGTMSIQIKLCCDALEAQQKRMDDFQLEIDKQVRVTLAADREEIARQCSEAHGRIDYQFRTQEEALERIRVEQQEIATTVNKRAQQTIEDITAAVEDLDRRVLDREHQELEKLRHQLTEEAQLTIANALKALEPVKDREQRKLKQHQHVVGRKLAELDQMMQLIGRQLIQNTSQLQVVRNEQLDYNLQSEDAGYSDDELLLTADDVILPQTPVLPAINEAGHSTEITSTVQDTAELVARRSQHQELQEQLGKKLRDYSQVLASNQQRAKEEQESLTLSTQSPKE</sequence>
<comment type="caution">
    <text evidence="3">The sequence shown here is derived from an EMBL/GenBank/DDBJ whole genome shotgun (WGS) entry which is preliminary data.</text>
</comment>
<accession>A0A8J5IGX7</accession>
<name>A0A8J5IGX7_9STRA</name>
<keyword evidence="4" id="KW-1185">Reference proteome</keyword>
<feature type="coiled-coil region" evidence="1">
    <location>
        <begin position="722"/>
        <end position="768"/>
    </location>
</feature>
<proteinExistence type="predicted"/>
<dbReference type="AlphaFoldDB" id="A0A8J5IGX7"/>
<feature type="coiled-coil region" evidence="1">
    <location>
        <begin position="572"/>
        <end position="603"/>
    </location>
</feature>
<feature type="compositionally biased region" description="Polar residues" evidence="2">
    <location>
        <begin position="915"/>
        <end position="925"/>
    </location>
</feature>
<evidence type="ECO:0000256" key="1">
    <source>
        <dbReference type="SAM" id="Coils"/>
    </source>
</evidence>
<evidence type="ECO:0000313" key="3">
    <source>
        <dbReference type="EMBL" id="KAG6961342.1"/>
    </source>
</evidence>
<evidence type="ECO:0000256" key="2">
    <source>
        <dbReference type="SAM" id="MobiDB-lite"/>
    </source>
</evidence>
<feature type="region of interest" description="Disordered" evidence="2">
    <location>
        <begin position="1"/>
        <end position="23"/>
    </location>
</feature>
<gene>
    <name evidence="3" type="ORF">JG688_00009119</name>
</gene>
<reference evidence="3" key="1">
    <citation type="submission" date="2021-01" db="EMBL/GenBank/DDBJ databases">
        <title>Phytophthora aleatoria, a newly-described species from Pinus radiata is distinct from Phytophthora cactorum isolates based on comparative genomics.</title>
        <authorList>
            <person name="Mcdougal R."/>
            <person name="Panda P."/>
            <person name="Williams N."/>
            <person name="Studholme D.J."/>
        </authorList>
    </citation>
    <scope>NUCLEOTIDE SEQUENCE</scope>
    <source>
        <strain evidence="3">NZFS 4037</strain>
    </source>
</reference>
<dbReference type="EMBL" id="JAENGY010000510">
    <property type="protein sequence ID" value="KAG6961342.1"/>
    <property type="molecule type" value="Genomic_DNA"/>
</dbReference>
<keyword evidence="1" id="KW-0175">Coiled coil</keyword>
<evidence type="ECO:0000313" key="4">
    <source>
        <dbReference type="Proteomes" id="UP000709295"/>
    </source>
</evidence>
<feature type="region of interest" description="Disordered" evidence="2">
    <location>
        <begin position="902"/>
        <end position="925"/>
    </location>
</feature>